<dbReference type="RefSeq" id="WP_070791813.1">
    <property type="nucleotide sequence ID" value="NZ_MKIR01000012.1"/>
</dbReference>
<dbReference type="InterPro" id="IPR029058">
    <property type="entry name" value="AB_hydrolase_fold"/>
</dbReference>
<evidence type="ECO:0000313" key="2">
    <source>
        <dbReference type="Proteomes" id="UP000178622"/>
    </source>
</evidence>
<dbReference type="SUPFAM" id="SSF53474">
    <property type="entry name" value="alpha/beta-Hydrolases"/>
    <property type="match status" value="1"/>
</dbReference>
<accession>A0A1E8GM86</accession>
<dbReference type="STRING" id="1859473.BG261_01525"/>
<keyword evidence="2" id="KW-1185">Reference proteome</keyword>
<name>A0A1E8GM86_9LACT</name>
<proteinExistence type="predicted"/>
<dbReference type="InterPro" id="IPR010315">
    <property type="entry name" value="DUF915_hydro-like"/>
</dbReference>
<sequence length="266" mass="29966">MKKDDKKNILSIIVITLLVGSLVYGISVSSRSSSIKELPSIYVPGTYGTINDFDDYFKIARIEQDGILKINIDENNNVVESQKVSLKPSEIKNIVIAFSDADDDIDSMLRQSKYLQTAFEYLEKKYNISNVNFIGHSNGPVALTSYFTQVKPIKYFNINKIVAIAAPYNDISYANANDTKDSDYLKAWKKNISGIPQNVQLYNLYGNVNGGKNDTIVTLATIKKSEQLYPKNNIHYKEFKGNENEVGHVQLLVNKKVVNYAESLVR</sequence>
<dbReference type="Proteomes" id="UP000178622">
    <property type="component" value="Unassembled WGS sequence"/>
</dbReference>
<reference evidence="2" key="1">
    <citation type="submission" date="2016-09" db="EMBL/GenBank/DDBJ databases">
        <title>Draft genome sequence of a novel species of the family Streptococcaceae isolated from flowers.</title>
        <authorList>
            <person name="Chuah L.-O."/>
            <person name="Yap K.-P."/>
            <person name="Thong K.L."/>
            <person name="Liong M.T."/>
            <person name="Ahmad R."/>
            <person name="Rusul G."/>
        </authorList>
    </citation>
    <scope>NUCLEOTIDE SEQUENCE [LARGE SCALE GENOMIC DNA]</scope>
    <source>
        <strain evidence="2">DF1</strain>
    </source>
</reference>
<evidence type="ECO:0000313" key="1">
    <source>
        <dbReference type="EMBL" id="OFI49287.1"/>
    </source>
</evidence>
<dbReference type="OrthoDB" id="2157689at2"/>
<dbReference type="Pfam" id="PF06028">
    <property type="entry name" value="DUF915"/>
    <property type="match status" value="1"/>
</dbReference>
<evidence type="ECO:0008006" key="3">
    <source>
        <dbReference type="Google" id="ProtNLM"/>
    </source>
</evidence>
<gene>
    <name evidence="1" type="ORF">BG261_01525</name>
</gene>
<dbReference type="Gene3D" id="3.40.50.1820">
    <property type="entry name" value="alpha/beta hydrolase"/>
    <property type="match status" value="1"/>
</dbReference>
<dbReference type="AlphaFoldDB" id="A0A1E8GM86"/>
<organism evidence="1 2">
    <name type="scientific">Floricoccus tropicus</name>
    <dbReference type="NCBI Taxonomy" id="1859473"/>
    <lineage>
        <taxon>Bacteria</taxon>
        <taxon>Bacillati</taxon>
        <taxon>Bacillota</taxon>
        <taxon>Bacilli</taxon>
        <taxon>Lactobacillales</taxon>
        <taxon>Streptococcaceae</taxon>
        <taxon>Floricoccus</taxon>
    </lineage>
</organism>
<protein>
    <recommendedName>
        <fullName evidence="3">Alpha/beta hydrolase</fullName>
    </recommendedName>
</protein>
<dbReference type="EMBL" id="MKIR01000012">
    <property type="protein sequence ID" value="OFI49287.1"/>
    <property type="molecule type" value="Genomic_DNA"/>
</dbReference>
<comment type="caution">
    <text evidence="1">The sequence shown here is derived from an EMBL/GenBank/DDBJ whole genome shotgun (WGS) entry which is preliminary data.</text>
</comment>